<proteinExistence type="predicted"/>
<dbReference type="OrthoDB" id="5498373at2"/>
<evidence type="ECO:0000313" key="2">
    <source>
        <dbReference type="EMBL" id="QDT76162.1"/>
    </source>
</evidence>
<name>A0A517U6A8_9BACT</name>
<dbReference type="SUPFAM" id="SSF53098">
    <property type="entry name" value="Ribonuclease H-like"/>
    <property type="match status" value="1"/>
</dbReference>
<evidence type="ECO:0000256" key="1">
    <source>
        <dbReference type="SAM" id="MobiDB-lite"/>
    </source>
</evidence>
<gene>
    <name evidence="2" type="ORF">I41_54070</name>
</gene>
<dbReference type="InterPro" id="IPR036397">
    <property type="entry name" value="RNaseH_sf"/>
</dbReference>
<protein>
    <submittedName>
        <fullName evidence="2">Uncharacterized protein</fullName>
    </submittedName>
</protein>
<keyword evidence="3" id="KW-1185">Reference proteome</keyword>
<dbReference type="AlphaFoldDB" id="A0A517U6A8"/>
<dbReference type="EMBL" id="CP036339">
    <property type="protein sequence ID" value="QDT76162.1"/>
    <property type="molecule type" value="Genomic_DNA"/>
</dbReference>
<sequence length="399" mass="43454">MAILIGVDEAGYGPNYGPLAIAATAWRVEEGFRVQGSATGKKRESRGRSQQSAPHQRAGASSPPPPPAPPFSPAPSTSTNVCSPPPAPCSIDLYKLLRKIVARTPQRSGKRLAIADSKQLYRPGLGLEQLERGVLAALVATSPEQATCVAHVKALLAATLADPHGRRFELDCHAGDELPLPLDALAEEICELASLLRKSCTASGVTLLAVRARLIYPAEFNELVDRHGTKGAALSHVTLALVREVVDASMKLRGTSPPARTLPPDSCPLTPDSYSITLDKHGGRNRYAAILQHHFPDSWIEVIDEGRSASRYRWTHGAAPIEAIFRVGGEALLPTALASMTAKYHREVAMRAFNEFWTTRLPGLKPTAGYPKDAKRFREQISQLQRELKIDDRLIWRNR</sequence>
<dbReference type="RefSeq" id="WP_145435914.1">
    <property type="nucleotide sequence ID" value="NZ_CP036339.1"/>
</dbReference>
<feature type="compositionally biased region" description="Pro residues" evidence="1">
    <location>
        <begin position="62"/>
        <end position="73"/>
    </location>
</feature>
<dbReference type="Proteomes" id="UP000317909">
    <property type="component" value="Chromosome"/>
</dbReference>
<evidence type="ECO:0000313" key="3">
    <source>
        <dbReference type="Proteomes" id="UP000317909"/>
    </source>
</evidence>
<organism evidence="2 3">
    <name type="scientific">Lacipirellula limnantheis</name>
    <dbReference type="NCBI Taxonomy" id="2528024"/>
    <lineage>
        <taxon>Bacteria</taxon>
        <taxon>Pseudomonadati</taxon>
        <taxon>Planctomycetota</taxon>
        <taxon>Planctomycetia</taxon>
        <taxon>Pirellulales</taxon>
        <taxon>Lacipirellulaceae</taxon>
        <taxon>Lacipirellula</taxon>
    </lineage>
</organism>
<dbReference type="KEGG" id="llh:I41_54070"/>
<accession>A0A517U6A8</accession>
<dbReference type="InterPro" id="IPR012337">
    <property type="entry name" value="RNaseH-like_sf"/>
</dbReference>
<dbReference type="GO" id="GO:0003676">
    <property type="term" value="F:nucleic acid binding"/>
    <property type="evidence" value="ECO:0007669"/>
    <property type="project" value="InterPro"/>
</dbReference>
<feature type="region of interest" description="Disordered" evidence="1">
    <location>
        <begin position="34"/>
        <end position="82"/>
    </location>
</feature>
<reference evidence="2 3" key="1">
    <citation type="submission" date="2019-02" db="EMBL/GenBank/DDBJ databases">
        <title>Deep-cultivation of Planctomycetes and their phenomic and genomic characterization uncovers novel biology.</title>
        <authorList>
            <person name="Wiegand S."/>
            <person name="Jogler M."/>
            <person name="Boedeker C."/>
            <person name="Pinto D."/>
            <person name="Vollmers J."/>
            <person name="Rivas-Marin E."/>
            <person name="Kohn T."/>
            <person name="Peeters S.H."/>
            <person name="Heuer A."/>
            <person name="Rast P."/>
            <person name="Oberbeckmann S."/>
            <person name="Bunk B."/>
            <person name="Jeske O."/>
            <person name="Meyerdierks A."/>
            <person name="Storesund J.E."/>
            <person name="Kallscheuer N."/>
            <person name="Luecker S."/>
            <person name="Lage O.M."/>
            <person name="Pohl T."/>
            <person name="Merkel B.J."/>
            <person name="Hornburger P."/>
            <person name="Mueller R.-W."/>
            <person name="Bruemmer F."/>
            <person name="Labrenz M."/>
            <person name="Spormann A.M."/>
            <person name="Op den Camp H."/>
            <person name="Overmann J."/>
            <person name="Amann R."/>
            <person name="Jetten M.S.M."/>
            <person name="Mascher T."/>
            <person name="Medema M.H."/>
            <person name="Devos D.P."/>
            <person name="Kaster A.-K."/>
            <person name="Ovreas L."/>
            <person name="Rohde M."/>
            <person name="Galperin M.Y."/>
            <person name="Jogler C."/>
        </authorList>
    </citation>
    <scope>NUCLEOTIDE SEQUENCE [LARGE SCALE GENOMIC DNA]</scope>
    <source>
        <strain evidence="2 3">I41</strain>
    </source>
</reference>
<dbReference type="Gene3D" id="3.30.420.10">
    <property type="entry name" value="Ribonuclease H-like superfamily/Ribonuclease H"/>
    <property type="match status" value="2"/>
</dbReference>